<evidence type="ECO:0000256" key="1">
    <source>
        <dbReference type="ARBA" id="ARBA00022669"/>
    </source>
</evidence>
<dbReference type="Proteomes" id="UP001610563">
    <property type="component" value="Unassembled WGS sequence"/>
</dbReference>
<keyword evidence="6" id="KW-1185">Reference proteome</keyword>
<feature type="domain" description="LysM" evidence="4">
    <location>
        <begin position="476"/>
        <end position="522"/>
    </location>
</feature>
<dbReference type="SUPFAM" id="SSF54106">
    <property type="entry name" value="LysM domain"/>
    <property type="match status" value="2"/>
</dbReference>
<dbReference type="SMART" id="SM00257">
    <property type="entry name" value="LysM"/>
    <property type="match status" value="3"/>
</dbReference>
<evidence type="ECO:0000259" key="4">
    <source>
        <dbReference type="PROSITE" id="PS51782"/>
    </source>
</evidence>
<feature type="compositionally biased region" description="Low complexity" evidence="3">
    <location>
        <begin position="422"/>
        <end position="459"/>
    </location>
</feature>
<feature type="domain" description="LysM" evidence="4">
    <location>
        <begin position="202"/>
        <end position="248"/>
    </location>
</feature>
<dbReference type="PANTHER" id="PTHR34997">
    <property type="entry name" value="AM15"/>
    <property type="match status" value="1"/>
</dbReference>
<name>A0ABR4G2G6_9EURO</name>
<dbReference type="Pfam" id="PF01476">
    <property type="entry name" value="LysM"/>
    <property type="match status" value="3"/>
</dbReference>
<proteinExistence type="predicted"/>
<dbReference type="PROSITE" id="PS51782">
    <property type="entry name" value="LYSM"/>
    <property type="match status" value="3"/>
</dbReference>
<dbReference type="InterPro" id="IPR018392">
    <property type="entry name" value="LysM"/>
</dbReference>
<sequence>MGLCAHAQRFSDGSFYDIDLPSVSDSCKEALNSTIACDRLLAGALNSGTSPSLESLDSICSADCVDSLTEYREQVAGACTAKADVLVVGNIAYNATYTAEELLYKYHATCDTEAETNDYCFPILASINDTLTPAQECSDCLLGRYQIDLSSHFGYSDRLAKQFSSLTFSCSETGYSYTSPTPIALNGTDTPTPTPVSCSDNAKYTIKDGDDCSSISLSQNVSTFALLHLNELQAYCKNFPEPGTSLCLPKQCQTYTLKDDDTCEGIVASQPGDISVTQLRSWNPNINKGCGNLFQWTGFQICVSPPGGELDPAITPTPTPSDKCEGLFQPTTCYTSPPTDIVWPDDPGVIPLPLAQGTWSNCTVYTTYLNSTDPEYDNACRSVSHFYGASVADLQRWNPSLDTEGACQIQPAYRYCAVNERSPQPTSTTGSPDPTSTSTTSSTSATSTTSITTSTSTTPDPTPSPVQEGIAENCTEFYEVQVDDGCWDLADAHGIALEDFYKWNPAVKNDCSMLLYGFWVCVGVDE</sequence>
<dbReference type="PANTHER" id="PTHR34997:SF1">
    <property type="entry name" value="PEPTIDOGLYCAN-BINDING LYSIN DOMAIN"/>
    <property type="match status" value="1"/>
</dbReference>
<keyword evidence="1" id="KW-0147">Chitin-binding</keyword>
<dbReference type="EMBL" id="JBFTWV010000061">
    <property type="protein sequence ID" value="KAL2793189.1"/>
    <property type="molecule type" value="Genomic_DNA"/>
</dbReference>
<feature type="domain" description="LysM" evidence="4">
    <location>
        <begin position="253"/>
        <end position="301"/>
    </location>
</feature>
<accession>A0ABR4G2G6</accession>
<evidence type="ECO:0000313" key="6">
    <source>
        <dbReference type="Proteomes" id="UP001610563"/>
    </source>
</evidence>
<dbReference type="InterPro" id="IPR052210">
    <property type="entry name" value="LysM1-like"/>
</dbReference>
<dbReference type="CDD" id="cd00118">
    <property type="entry name" value="LysM"/>
    <property type="match status" value="2"/>
</dbReference>
<protein>
    <recommendedName>
        <fullName evidence="4">LysM domain-containing protein</fullName>
    </recommendedName>
</protein>
<comment type="caution">
    <text evidence="5">The sequence shown here is derived from an EMBL/GenBank/DDBJ whole genome shotgun (WGS) entry which is preliminary data.</text>
</comment>
<reference evidence="5 6" key="1">
    <citation type="submission" date="2024-07" db="EMBL/GenBank/DDBJ databases">
        <title>Section-level genome sequencing and comparative genomics of Aspergillus sections Usti and Cavernicolus.</title>
        <authorList>
            <consortium name="Lawrence Berkeley National Laboratory"/>
            <person name="Nybo J.L."/>
            <person name="Vesth T.C."/>
            <person name="Theobald S."/>
            <person name="Frisvad J.C."/>
            <person name="Larsen T.O."/>
            <person name="Kjaerboelling I."/>
            <person name="Rothschild-Mancinelli K."/>
            <person name="Lyhne E.K."/>
            <person name="Kogle M.E."/>
            <person name="Barry K."/>
            <person name="Clum A."/>
            <person name="Na H."/>
            <person name="Ledsgaard L."/>
            <person name="Lin J."/>
            <person name="Lipzen A."/>
            <person name="Kuo A."/>
            <person name="Riley R."/>
            <person name="Mondo S."/>
            <person name="Labutti K."/>
            <person name="Haridas S."/>
            <person name="Pangalinan J."/>
            <person name="Salamov A.A."/>
            <person name="Simmons B.A."/>
            <person name="Magnuson J.K."/>
            <person name="Chen J."/>
            <person name="Drula E."/>
            <person name="Henrissat B."/>
            <person name="Wiebenga A."/>
            <person name="Lubbers R.J."/>
            <person name="Gomes A.C."/>
            <person name="Makela M.R."/>
            <person name="Stajich J."/>
            <person name="Grigoriev I.V."/>
            <person name="Mortensen U.H."/>
            <person name="De Vries R.P."/>
            <person name="Baker S.E."/>
            <person name="Andersen M.R."/>
        </authorList>
    </citation>
    <scope>NUCLEOTIDE SEQUENCE [LARGE SCALE GENOMIC DNA]</scope>
    <source>
        <strain evidence="5 6">CBS 209.92</strain>
    </source>
</reference>
<dbReference type="InterPro" id="IPR036779">
    <property type="entry name" value="LysM_dom_sf"/>
</dbReference>
<organism evidence="5 6">
    <name type="scientific">Aspergillus keveii</name>
    <dbReference type="NCBI Taxonomy" id="714993"/>
    <lineage>
        <taxon>Eukaryota</taxon>
        <taxon>Fungi</taxon>
        <taxon>Dikarya</taxon>
        <taxon>Ascomycota</taxon>
        <taxon>Pezizomycotina</taxon>
        <taxon>Eurotiomycetes</taxon>
        <taxon>Eurotiomycetidae</taxon>
        <taxon>Eurotiales</taxon>
        <taxon>Aspergillaceae</taxon>
        <taxon>Aspergillus</taxon>
        <taxon>Aspergillus subgen. Nidulantes</taxon>
    </lineage>
</organism>
<feature type="region of interest" description="Disordered" evidence="3">
    <location>
        <begin position="420"/>
        <end position="468"/>
    </location>
</feature>
<evidence type="ECO:0000256" key="2">
    <source>
        <dbReference type="ARBA" id="ARBA00023026"/>
    </source>
</evidence>
<keyword evidence="2" id="KW-0843">Virulence</keyword>
<evidence type="ECO:0000256" key="3">
    <source>
        <dbReference type="SAM" id="MobiDB-lite"/>
    </source>
</evidence>
<evidence type="ECO:0000313" key="5">
    <source>
        <dbReference type="EMBL" id="KAL2793189.1"/>
    </source>
</evidence>
<gene>
    <name evidence="5" type="ORF">BJX66DRAFT_339095</name>
</gene>
<dbReference type="Gene3D" id="3.10.350.10">
    <property type="entry name" value="LysM domain"/>
    <property type="match status" value="4"/>
</dbReference>